<dbReference type="PANTHER" id="PTHR13355:SF15">
    <property type="entry name" value="GCN5-RELATED N-ACETYLTRANSFERASE 3, CHLOROPLASTIC"/>
    <property type="match status" value="1"/>
</dbReference>
<dbReference type="InterPro" id="IPR016181">
    <property type="entry name" value="Acyl_CoA_acyltransferase"/>
</dbReference>
<feature type="domain" description="N-acetyltransferase" evidence="1">
    <location>
        <begin position="2"/>
        <end position="160"/>
    </location>
</feature>
<keyword evidence="2" id="KW-0808">Transferase</keyword>
<dbReference type="RefSeq" id="WP_161838715.1">
    <property type="nucleotide sequence ID" value="NZ_CP048000.1"/>
</dbReference>
<dbReference type="PROSITE" id="PS51186">
    <property type="entry name" value="GNAT"/>
    <property type="match status" value="1"/>
</dbReference>
<dbReference type="InterPro" id="IPR039143">
    <property type="entry name" value="GNPNAT1-like"/>
</dbReference>
<name>A0A6P1TKZ6_9FIRM</name>
<evidence type="ECO:0000313" key="3">
    <source>
        <dbReference type="Proteomes" id="UP000464314"/>
    </source>
</evidence>
<dbReference type="InterPro" id="IPR000182">
    <property type="entry name" value="GNAT_dom"/>
</dbReference>
<dbReference type="Pfam" id="PF00583">
    <property type="entry name" value="Acetyltransf_1"/>
    <property type="match status" value="1"/>
</dbReference>
<dbReference type="KEGG" id="anr:Ana3638_14790"/>
<gene>
    <name evidence="2" type="ORF">Ana3638_14790</name>
</gene>
<dbReference type="EMBL" id="CP048000">
    <property type="protein sequence ID" value="QHQ61890.1"/>
    <property type="molecule type" value="Genomic_DNA"/>
</dbReference>
<dbReference type="GO" id="GO:0008080">
    <property type="term" value="F:N-acetyltransferase activity"/>
    <property type="evidence" value="ECO:0007669"/>
    <property type="project" value="TreeGrafter"/>
</dbReference>
<accession>A0A6P1TKZ6</accession>
<reference evidence="2 3" key="1">
    <citation type="submission" date="2020-01" db="EMBL/GenBank/DDBJ databases">
        <title>Genome analysis of Anaerocolumna sp. CBA3638.</title>
        <authorList>
            <person name="Kim J."/>
            <person name="Roh S.W."/>
        </authorList>
    </citation>
    <scope>NUCLEOTIDE SEQUENCE [LARGE SCALE GENOMIC DNA]</scope>
    <source>
        <strain evidence="2 3">CBA3638</strain>
    </source>
</reference>
<evidence type="ECO:0000313" key="2">
    <source>
        <dbReference type="EMBL" id="QHQ61890.1"/>
    </source>
</evidence>
<sequence length="160" mass="18093">MICYRIADMDDIDMLTGLRLSMLNADGDLTAENIEKLGINTKQYMINGYKEKSYMVLVAEINREIIAMSGVTFYTLPPNDWCPNGKTAYIGNIYTLPEYRRNGIASKLLSLTVDEAKKTGCERIQLHGTDMGRPIYEKYGFEDSITSMAYYPFGKTGSKH</sequence>
<dbReference type="PANTHER" id="PTHR13355">
    <property type="entry name" value="GLUCOSAMINE 6-PHOSPHATE N-ACETYLTRANSFERASE"/>
    <property type="match status" value="1"/>
</dbReference>
<protein>
    <submittedName>
        <fullName evidence="2">GNAT family N-acetyltransferase</fullName>
    </submittedName>
</protein>
<keyword evidence="3" id="KW-1185">Reference proteome</keyword>
<dbReference type="Gene3D" id="3.40.630.30">
    <property type="match status" value="1"/>
</dbReference>
<dbReference type="Proteomes" id="UP000464314">
    <property type="component" value="Chromosome"/>
</dbReference>
<dbReference type="SUPFAM" id="SSF55729">
    <property type="entry name" value="Acyl-CoA N-acyltransferases (Nat)"/>
    <property type="match status" value="1"/>
</dbReference>
<dbReference type="CDD" id="cd04301">
    <property type="entry name" value="NAT_SF"/>
    <property type="match status" value="1"/>
</dbReference>
<organism evidence="2 3">
    <name type="scientific">Anaerocolumna sedimenticola</name>
    <dbReference type="NCBI Taxonomy" id="2696063"/>
    <lineage>
        <taxon>Bacteria</taxon>
        <taxon>Bacillati</taxon>
        <taxon>Bacillota</taxon>
        <taxon>Clostridia</taxon>
        <taxon>Lachnospirales</taxon>
        <taxon>Lachnospiraceae</taxon>
        <taxon>Anaerocolumna</taxon>
    </lineage>
</organism>
<evidence type="ECO:0000259" key="1">
    <source>
        <dbReference type="PROSITE" id="PS51186"/>
    </source>
</evidence>
<proteinExistence type="predicted"/>
<dbReference type="AlphaFoldDB" id="A0A6P1TKZ6"/>